<accession>A0AAD2CXG1</accession>
<dbReference type="AlphaFoldDB" id="A0AAD2CXG1"/>
<proteinExistence type="predicted"/>
<evidence type="ECO:0000256" key="3">
    <source>
        <dbReference type="SAM" id="MobiDB-lite"/>
    </source>
</evidence>
<keyword evidence="1" id="KW-0433">Leucine-rich repeat</keyword>
<keyword evidence="4" id="KW-0472">Membrane</keyword>
<evidence type="ECO:0000256" key="1">
    <source>
        <dbReference type="ARBA" id="ARBA00022614"/>
    </source>
</evidence>
<dbReference type="PANTHER" id="PTHR48004:SF59">
    <property type="entry name" value="LEUCINE-RICH REPEAT-CONTAINING N-TERMINAL PLANT-TYPE DOMAIN-CONTAINING PROTEIN"/>
    <property type="match status" value="1"/>
</dbReference>
<feature type="region of interest" description="Disordered" evidence="3">
    <location>
        <begin position="116"/>
        <end position="151"/>
    </location>
</feature>
<keyword evidence="4" id="KW-1133">Transmembrane helix</keyword>
<dbReference type="InterPro" id="IPR052941">
    <property type="entry name" value="StomDev_PlantInt_Reg"/>
</dbReference>
<dbReference type="Proteomes" id="UP001295423">
    <property type="component" value="Unassembled WGS sequence"/>
</dbReference>
<name>A0AAD2CXG1_9STRA</name>
<keyword evidence="2" id="KW-0677">Repeat</keyword>
<dbReference type="InterPro" id="IPR001611">
    <property type="entry name" value="Leu-rich_rpt"/>
</dbReference>
<evidence type="ECO:0000256" key="4">
    <source>
        <dbReference type="SAM" id="Phobius"/>
    </source>
</evidence>
<feature type="transmembrane region" description="Helical" evidence="4">
    <location>
        <begin position="53"/>
        <end position="75"/>
    </location>
</feature>
<dbReference type="InterPro" id="IPR032675">
    <property type="entry name" value="LRR_dom_sf"/>
</dbReference>
<sequence length="626" mass="69331">MGSRSSDEDCSHSKFTDEQSLDDIVEIPIGKNTSRPSRGERFGWWLREHKYQLIALSILLTGVIILVATMVAHLGRESNDGPTPPLTKEAIVYGETGSPIFSPTTVSPLTRAPFYSQGQASTDPPVVSPTKRPLTGGPTTNPTSATTQPVHPTMGPTMAPSPMPVLQSIHPQLVEAIGGDIERLLDLSNSPHRMAYEWMMNVDQLRWNENYPTIVQRFVLATFYFASGGGLITSTWEVCSAVPSETLPPDEADALDTRCISHGDEVVCAHSQDFEDCPEYYERFGLNPPWNLKKRWLSGTSECDWYGIECDDRGHVMQMSLSKNNLVGSLIKELSGLEQVQIVNLSDNNLGNLLPAWQGWSQLQYLSLSHNLFEGTIPTEWQQWTNLSTLDLSNNEISGLVILPNNWVELDTLILNSNVGLVVELSEQVGTLRKLETLELQGSLIISDLPSSMKGLTNLKDLNLAHCGLLGTFPTSLGTIENLVELQLQGNSFTGELPDNIWRLRDLEVLRLEGNQVWGRLSKDIGDLAKLKDLRLSNTLLDGYIPGEISKLRALERAHFELSYFTGKVPNELCKLRESTLKELTADCSGSNEMKCHCCTLCCDRADETCSVQTESSRKRALGSLN</sequence>
<dbReference type="FunFam" id="3.80.10.10:FF:000041">
    <property type="entry name" value="LRR receptor-like serine/threonine-protein kinase ERECTA"/>
    <property type="match status" value="1"/>
</dbReference>
<evidence type="ECO:0000313" key="5">
    <source>
        <dbReference type="EMBL" id="CAJ1945096.1"/>
    </source>
</evidence>
<keyword evidence="6" id="KW-1185">Reference proteome</keyword>
<evidence type="ECO:0000313" key="6">
    <source>
        <dbReference type="Proteomes" id="UP001295423"/>
    </source>
</evidence>
<dbReference type="Pfam" id="PF13855">
    <property type="entry name" value="LRR_8"/>
    <property type="match status" value="1"/>
</dbReference>
<dbReference type="PANTHER" id="PTHR48004">
    <property type="entry name" value="OS01G0149700 PROTEIN"/>
    <property type="match status" value="1"/>
</dbReference>
<dbReference type="Pfam" id="PF00560">
    <property type="entry name" value="LRR_1"/>
    <property type="match status" value="2"/>
</dbReference>
<feature type="compositionally biased region" description="Polar residues" evidence="3">
    <location>
        <begin position="137"/>
        <end position="150"/>
    </location>
</feature>
<comment type="caution">
    <text evidence="5">The sequence shown here is derived from an EMBL/GenBank/DDBJ whole genome shotgun (WGS) entry which is preliminary data.</text>
</comment>
<organism evidence="5 6">
    <name type="scientific">Cylindrotheca closterium</name>
    <dbReference type="NCBI Taxonomy" id="2856"/>
    <lineage>
        <taxon>Eukaryota</taxon>
        <taxon>Sar</taxon>
        <taxon>Stramenopiles</taxon>
        <taxon>Ochrophyta</taxon>
        <taxon>Bacillariophyta</taxon>
        <taxon>Bacillariophyceae</taxon>
        <taxon>Bacillariophycidae</taxon>
        <taxon>Bacillariales</taxon>
        <taxon>Bacillariaceae</taxon>
        <taxon>Cylindrotheca</taxon>
    </lineage>
</organism>
<dbReference type="PROSITE" id="PS51450">
    <property type="entry name" value="LRR"/>
    <property type="match status" value="1"/>
</dbReference>
<dbReference type="Gene3D" id="3.80.10.10">
    <property type="entry name" value="Ribonuclease Inhibitor"/>
    <property type="match status" value="2"/>
</dbReference>
<dbReference type="EMBL" id="CAKOGP040001335">
    <property type="protein sequence ID" value="CAJ1945096.1"/>
    <property type="molecule type" value="Genomic_DNA"/>
</dbReference>
<protein>
    <recommendedName>
        <fullName evidence="7">Leucine-rich repeat-containing N-terminal plant-type domain-containing protein</fullName>
    </recommendedName>
</protein>
<evidence type="ECO:0000256" key="2">
    <source>
        <dbReference type="ARBA" id="ARBA00022737"/>
    </source>
</evidence>
<keyword evidence="4" id="KW-0812">Transmembrane</keyword>
<evidence type="ECO:0008006" key="7">
    <source>
        <dbReference type="Google" id="ProtNLM"/>
    </source>
</evidence>
<gene>
    <name evidence="5" type="ORF">CYCCA115_LOCUS9240</name>
</gene>
<dbReference type="SUPFAM" id="SSF52058">
    <property type="entry name" value="L domain-like"/>
    <property type="match status" value="1"/>
</dbReference>
<reference evidence="5" key="1">
    <citation type="submission" date="2023-08" db="EMBL/GenBank/DDBJ databases">
        <authorList>
            <person name="Audoor S."/>
            <person name="Bilcke G."/>
        </authorList>
    </citation>
    <scope>NUCLEOTIDE SEQUENCE</scope>
</reference>